<dbReference type="EMBL" id="SOIP01000438">
    <property type="protein sequence ID" value="TET79161.1"/>
    <property type="molecule type" value="Genomic_DNA"/>
</dbReference>
<evidence type="ECO:0000313" key="1">
    <source>
        <dbReference type="EMBL" id="TET79161.1"/>
    </source>
</evidence>
<organism evidence="1 2">
    <name type="scientific">candidate division TA06 bacterium</name>
    <dbReference type="NCBI Taxonomy" id="2250710"/>
    <lineage>
        <taxon>Bacteria</taxon>
        <taxon>Bacteria division TA06</taxon>
    </lineage>
</organism>
<dbReference type="Proteomes" id="UP000315534">
    <property type="component" value="Unassembled WGS sequence"/>
</dbReference>
<proteinExistence type="predicted"/>
<dbReference type="AlphaFoldDB" id="A0A523XIP2"/>
<protein>
    <submittedName>
        <fullName evidence="1">Uncharacterized protein</fullName>
    </submittedName>
</protein>
<gene>
    <name evidence="1" type="ORF">E3J38_07600</name>
</gene>
<sequence length="110" mass="12393">MEVKLEDLSSARSGQIQKDVLVRSFGQSDLEVSDPIFLHFFSDTLRIPNPSAEYYGATRIGVRFEIYSSSGVDSFPLETSLVDSRGKVWNRGMVMLKDRPKQTKTVVFSV</sequence>
<reference evidence="1 2" key="1">
    <citation type="submission" date="2019-03" db="EMBL/GenBank/DDBJ databases">
        <title>Metabolic potential of uncultured bacteria and archaea associated with petroleum seepage in deep-sea sediments.</title>
        <authorList>
            <person name="Dong X."/>
            <person name="Hubert C."/>
        </authorList>
    </citation>
    <scope>NUCLEOTIDE SEQUENCE [LARGE SCALE GENOMIC DNA]</scope>
    <source>
        <strain evidence="1">E29_bin36</strain>
    </source>
</reference>
<evidence type="ECO:0000313" key="2">
    <source>
        <dbReference type="Proteomes" id="UP000315534"/>
    </source>
</evidence>
<name>A0A523XIP2_UNCT6</name>
<accession>A0A523XIP2</accession>
<feature type="non-terminal residue" evidence="1">
    <location>
        <position position="110"/>
    </location>
</feature>
<comment type="caution">
    <text evidence="1">The sequence shown here is derived from an EMBL/GenBank/DDBJ whole genome shotgun (WGS) entry which is preliminary data.</text>
</comment>